<evidence type="ECO:0000256" key="2">
    <source>
        <dbReference type="ARBA" id="ARBA00011032"/>
    </source>
</evidence>
<comment type="cofactor">
    <cofactor evidence="8">
        <name>tungstopterin</name>
        <dbReference type="ChEBI" id="CHEBI:30402"/>
    </cofactor>
</comment>
<dbReference type="EMBL" id="JAHJDP010000023">
    <property type="protein sequence ID" value="MBU2690076.1"/>
    <property type="molecule type" value="Genomic_DNA"/>
</dbReference>
<keyword evidence="3" id="KW-0004">4Fe-4S</keyword>
<reference evidence="11" key="1">
    <citation type="submission" date="2021-05" db="EMBL/GenBank/DDBJ databases">
        <title>Energy efficiency and biological interactions define the core microbiome of deep oligotrophic groundwater.</title>
        <authorList>
            <person name="Mehrshad M."/>
            <person name="Lopez-Fernandez M."/>
            <person name="Bell E."/>
            <person name="Bernier-Latmani R."/>
            <person name="Bertilsson S."/>
            <person name="Dopson M."/>
        </authorList>
    </citation>
    <scope>NUCLEOTIDE SEQUENCE</scope>
    <source>
        <strain evidence="11">Modern_marine.mb.64</strain>
    </source>
</reference>
<dbReference type="GO" id="GO:0051539">
    <property type="term" value="F:4 iron, 4 sulfur cluster binding"/>
    <property type="evidence" value="ECO:0007669"/>
    <property type="project" value="UniProtKB-KW"/>
</dbReference>
<dbReference type="GO" id="GO:0016625">
    <property type="term" value="F:oxidoreductase activity, acting on the aldehyde or oxo group of donors, iron-sulfur protein as acceptor"/>
    <property type="evidence" value="ECO:0007669"/>
    <property type="project" value="InterPro"/>
</dbReference>
<dbReference type="Pfam" id="PF01314">
    <property type="entry name" value="AFOR_C"/>
    <property type="match status" value="1"/>
</dbReference>
<keyword evidence="4" id="KW-0479">Metal-binding</keyword>
<keyword evidence="5" id="KW-0560">Oxidoreductase</keyword>
<dbReference type="InterPro" id="IPR051919">
    <property type="entry name" value="W-dependent_AOR"/>
</dbReference>
<dbReference type="Gene3D" id="1.10.569.10">
    <property type="entry name" value="Aldehyde Ferredoxin Oxidoreductase Protein, subunit A, domain 2"/>
    <property type="match status" value="1"/>
</dbReference>
<keyword evidence="7" id="KW-0411">Iron-sulfur</keyword>
<dbReference type="AlphaFoldDB" id="A0A948RU81"/>
<accession>A0A948RU81</accession>
<dbReference type="GO" id="GO:0009055">
    <property type="term" value="F:electron transfer activity"/>
    <property type="evidence" value="ECO:0007669"/>
    <property type="project" value="InterPro"/>
</dbReference>
<evidence type="ECO:0000256" key="1">
    <source>
        <dbReference type="ARBA" id="ARBA00001966"/>
    </source>
</evidence>
<feature type="domain" description="Aldehyde ferredoxin oxidoreductase N-terminal" evidence="10">
    <location>
        <begin position="4"/>
        <end position="206"/>
    </location>
</feature>
<dbReference type="SUPFAM" id="SSF48310">
    <property type="entry name" value="Aldehyde ferredoxin oxidoreductase, C-terminal domains"/>
    <property type="match status" value="1"/>
</dbReference>
<evidence type="ECO:0000259" key="10">
    <source>
        <dbReference type="SMART" id="SM00790"/>
    </source>
</evidence>
<evidence type="ECO:0000256" key="6">
    <source>
        <dbReference type="ARBA" id="ARBA00023004"/>
    </source>
</evidence>
<evidence type="ECO:0000256" key="3">
    <source>
        <dbReference type="ARBA" id="ARBA00022485"/>
    </source>
</evidence>
<dbReference type="Gene3D" id="3.60.9.10">
    <property type="entry name" value="Aldehyde ferredoxin oxidoreductase, N-terminal domain"/>
    <property type="match status" value="1"/>
</dbReference>
<dbReference type="Gene3D" id="1.10.599.10">
    <property type="entry name" value="Aldehyde Ferredoxin Oxidoreductase Protein, subunit A, domain 3"/>
    <property type="match status" value="1"/>
</dbReference>
<dbReference type="SUPFAM" id="SSF56228">
    <property type="entry name" value="Aldehyde ferredoxin oxidoreductase, N-terminal domain"/>
    <property type="match status" value="1"/>
</dbReference>
<dbReference type="Proteomes" id="UP000777784">
    <property type="component" value="Unassembled WGS sequence"/>
</dbReference>
<feature type="compositionally biased region" description="Basic and acidic residues" evidence="9">
    <location>
        <begin position="545"/>
        <end position="558"/>
    </location>
</feature>
<gene>
    <name evidence="11" type="ORF">KJ970_04050</name>
</gene>
<evidence type="ECO:0000256" key="8">
    <source>
        <dbReference type="ARBA" id="ARBA00049934"/>
    </source>
</evidence>
<evidence type="ECO:0000256" key="7">
    <source>
        <dbReference type="ARBA" id="ARBA00023014"/>
    </source>
</evidence>
<protein>
    <submittedName>
        <fullName evidence="11">Aldehyde ferredoxin oxidoreductase family protein</fullName>
    </submittedName>
</protein>
<dbReference type="InterPro" id="IPR036021">
    <property type="entry name" value="Tungsten_al_ferr_oxy-like_C"/>
</dbReference>
<keyword evidence="6" id="KW-0408">Iron</keyword>
<dbReference type="InterPro" id="IPR001203">
    <property type="entry name" value="OxRdtase_Ald_Fedxn_C"/>
</dbReference>
<evidence type="ECO:0000313" key="11">
    <source>
        <dbReference type="EMBL" id="MBU2690076.1"/>
    </source>
</evidence>
<name>A0A948RU81_UNCEI</name>
<dbReference type="Pfam" id="PF02730">
    <property type="entry name" value="AFOR_N"/>
    <property type="match status" value="1"/>
</dbReference>
<dbReference type="InterPro" id="IPR013985">
    <property type="entry name" value="Ald_Fedxn_OxRdtase_dom3"/>
</dbReference>
<feature type="region of interest" description="Disordered" evidence="9">
    <location>
        <begin position="542"/>
        <end position="568"/>
    </location>
</feature>
<comment type="caution">
    <text evidence="11">The sequence shown here is derived from an EMBL/GenBank/DDBJ whole genome shotgun (WGS) entry which is preliminary data.</text>
</comment>
<sequence length="638" mass="70479">MNGFGGTTLRINLATGDIRREPTSEKMAREWMGARGFVSKILYEEVPRDADPLGPDNIFIMAPGVLTGSFAPAGSKIGFGCISPATNGHADSSMGGHLGPELKYAGYDYIILEKIASEPSYIYIDNDTVEIRPAGDYWGMGSLDLEARMKTDLGEEFQIATIGPAGENGVVFSCISHDFGRQAGRCGVGAVMGSKKIKAIAVRGTKSLPVYDIEKHTQLTYDIIQRTKTHPNMAPWQKYGTSFFVGWSNERGCFPTKNFQTTYFNGWEHIDGERFVKDCVVTDKACFGCWMNCGKYAVARIPGKPDAYLEGPEYETLALIGGNCAMTDINHVAYANYLCDNLGIDTMSGGASVALGMECYQKGLITKDDLEGHELRWGNIDDFEHFTRMIVEKRGIGAAFSRGTKRAADHIGGDAPKFISQAKGMEFSGYDTRWYPSQLLSFCTADIGAHHNRSWAITADLELGRETIEGKAAVVIYLQHIRPLFDSWSCCRLFWGELDITPEEHVESINCLTGWDLTIEEAYRISEKIWNLTRAHYIERNGGPGRDHDQAPIRHLEEPVPDGPAQGKMVGRENFERLLDDYYKNRGWAKNGNPTREILEDLGLGFAADNLEKIGQLGAPIPGGIPAVRGQKLKPKAM</sequence>
<evidence type="ECO:0000256" key="5">
    <source>
        <dbReference type="ARBA" id="ARBA00023002"/>
    </source>
</evidence>
<dbReference type="InterPro" id="IPR013983">
    <property type="entry name" value="Ald_Fedxn_OxRdtase_N"/>
</dbReference>
<dbReference type="GO" id="GO:0046872">
    <property type="term" value="F:metal ion binding"/>
    <property type="evidence" value="ECO:0007669"/>
    <property type="project" value="UniProtKB-KW"/>
</dbReference>
<evidence type="ECO:0000256" key="4">
    <source>
        <dbReference type="ARBA" id="ARBA00022723"/>
    </source>
</evidence>
<dbReference type="InterPro" id="IPR013984">
    <property type="entry name" value="Ald_Fedxn_OxRdtase_dom2"/>
</dbReference>
<evidence type="ECO:0000256" key="9">
    <source>
        <dbReference type="SAM" id="MobiDB-lite"/>
    </source>
</evidence>
<proteinExistence type="inferred from homology"/>
<dbReference type="SMART" id="SM00790">
    <property type="entry name" value="AFOR_N"/>
    <property type="match status" value="1"/>
</dbReference>
<comment type="similarity">
    <text evidence="2">Belongs to the AOR/FOR family.</text>
</comment>
<dbReference type="PANTHER" id="PTHR30038:SF0">
    <property type="entry name" value="TUNGSTEN-CONTAINING ALDEHYDE FERREDOXIN OXIDOREDUCTASE"/>
    <property type="match status" value="1"/>
</dbReference>
<dbReference type="InterPro" id="IPR036503">
    <property type="entry name" value="Ald_Fedxn_OxRdtase_N_sf"/>
</dbReference>
<organism evidence="11 12">
    <name type="scientific">Eiseniibacteriota bacterium</name>
    <dbReference type="NCBI Taxonomy" id="2212470"/>
    <lineage>
        <taxon>Bacteria</taxon>
        <taxon>Candidatus Eiseniibacteriota</taxon>
    </lineage>
</organism>
<evidence type="ECO:0000313" key="12">
    <source>
        <dbReference type="Proteomes" id="UP000777784"/>
    </source>
</evidence>
<dbReference type="PANTHER" id="PTHR30038">
    <property type="entry name" value="ALDEHYDE FERREDOXIN OXIDOREDUCTASE"/>
    <property type="match status" value="1"/>
</dbReference>
<comment type="cofactor">
    <cofactor evidence="1">
        <name>[4Fe-4S] cluster</name>
        <dbReference type="ChEBI" id="CHEBI:49883"/>
    </cofactor>
</comment>